<dbReference type="AlphaFoldDB" id="A0AAT9FIJ3"/>
<feature type="compositionally biased region" description="Basic residues" evidence="1">
    <location>
        <begin position="1"/>
        <end position="11"/>
    </location>
</feature>
<evidence type="ECO:0000256" key="1">
    <source>
        <dbReference type="SAM" id="MobiDB-lite"/>
    </source>
</evidence>
<reference evidence="2" key="1">
    <citation type="submission" date="2024-07" db="EMBL/GenBank/DDBJ databases">
        <title>Complete genome sequence of Verrucomicrobiaceae bacterium NT6N.</title>
        <authorList>
            <person name="Huang C."/>
            <person name="Takami H."/>
            <person name="Hamasaki K."/>
        </authorList>
    </citation>
    <scope>NUCLEOTIDE SEQUENCE</scope>
    <source>
        <strain evidence="2">NT6N</strain>
    </source>
</reference>
<organism evidence="2">
    <name type="scientific">Oceaniferula spumae</name>
    <dbReference type="NCBI Taxonomy" id="2979115"/>
    <lineage>
        <taxon>Bacteria</taxon>
        <taxon>Pseudomonadati</taxon>
        <taxon>Verrucomicrobiota</taxon>
        <taxon>Verrucomicrobiia</taxon>
        <taxon>Verrucomicrobiales</taxon>
        <taxon>Verrucomicrobiaceae</taxon>
        <taxon>Oceaniferula</taxon>
    </lineage>
</organism>
<protein>
    <recommendedName>
        <fullName evidence="3">Septum formation initiator family protein</fullName>
    </recommendedName>
</protein>
<proteinExistence type="predicted"/>
<dbReference type="KEGG" id="osu:NT6N_08680"/>
<sequence>MARNKRNYNRRQQREGGYNKMRARTERMNAGVRLALCGLLLTGCCAFLVAALPHHRKLEKLRQDLAEVQGVELSVIENKDAKERELRAIEEDPAYLELIARDRLNYYKPGEHIFRIERE</sequence>
<feature type="region of interest" description="Disordered" evidence="1">
    <location>
        <begin position="1"/>
        <end position="20"/>
    </location>
</feature>
<name>A0AAT9FIJ3_9BACT</name>
<gene>
    <name evidence="2" type="ORF">NT6N_08680</name>
</gene>
<accession>A0AAT9FIJ3</accession>
<evidence type="ECO:0008006" key="3">
    <source>
        <dbReference type="Google" id="ProtNLM"/>
    </source>
</evidence>
<dbReference type="InterPro" id="IPR007060">
    <property type="entry name" value="FtsL/DivIC"/>
</dbReference>
<evidence type="ECO:0000313" key="2">
    <source>
        <dbReference type="EMBL" id="BDS05828.1"/>
    </source>
</evidence>
<dbReference type="Pfam" id="PF04977">
    <property type="entry name" value="DivIC"/>
    <property type="match status" value="1"/>
</dbReference>
<dbReference type="EMBL" id="AP026866">
    <property type="protein sequence ID" value="BDS05828.1"/>
    <property type="molecule type" value="Genomic_DNA"/>
</dbReference>